<dbReference type="Proteomes" id="UP000653305">
    <property type="component" value="Unassembled WGS sequence"/>
</dbReference>
<comment type="caution">
    <text evidence="2">The sequence shown here is derived from an EMBL/GenBank/DDBJ whole genome shotgun (WGS) entry which is preliminary data.</text>
</comment>
<keyword evidence="3" id="KW-1185">Reference proteome</keyword>
<feature type="compositionally biased region" description="Polar residues" evidence="1">
    <location>
        <begin position="11"/>
        <end position="21"/>
    </location>
</feature>
<reference evidence="2" key="1">
    <citation type="submission" date="2020-07" db="EMBL/GenBank/DDBJ databases">
        <title>Ethylene signaling mediates host invasion by parasitic plants.</title>
        <authorList>
            <person name="Yoshida S."/>
        </authorList>
    </citation>
    <scope>NUCLEOTIDE SEQUENCE</scope>
    <source>
        <strain evidence="2">Okayama</strain>
    </source>
</reference>
<evidence type="ECO:0000313" key="2">
    <source>
        <dbReference type="EMBL" id="GFQ06219.1"/>
    </source>
</evidence>
<sequence length="57" mass="6004">PICQPPLAPTQGPSSKSQRGHLSQAERMILITNISQSGTRGSSTDSVSTSNYFGTQP</sequence>
<gene>
    <name evidence="2" type="ORF">PHJA_002765900</name>
</gene>
<organism evidence="2 3">
    <name type="scientific">Phtheirospermum japonicum</name>
    <dbReference type="NCBI Taxonomy" id="374723"/>
    <lineage>
        <taxon>Eukaryota</taxon>
        <taxon>Viridiplantae</taxon>
        <taxon>Streptophyta</taxon>
        <taxon>Embryophyta</taxon>
        <taxon>Tracheophyta</taxon>
        <taxon>Spermatophyta</taxon>
        <taxon>Magnoliopsida</taxon>
        <taxon>eudicotyledons</taxon>
        <taxon>Gunneridae</taxon>
        <taxon>Pentapetalae</taxon>
        <taxon>asterids</taxon>
        <taxon>lamiids</taxon>
        <taxon>Lamiales</taxon>
        <taxon>Orobanchaceae</taxon>
        <taxon>Orobanchaceae incertae sedis</taxon>
        <taxon>Phtheirospermum</taxon>
    </lineage>
</organism>
<name>A0A830D8Y7_9LAMI</name>
<evidence type="ECO:0000256" key="1">
    <source>
        <dbReference type="SAM" id="MobiDB-lite"/>
    </source>
</evidence>
<protein>
    <submittedName>
        <fullName evidence="2">Uncharacterized protein</fullName>
    </submittedName>
</protein>
<feature type="region of interest" description="Disordered" evidence="1">
    <location>
        <begin position="1"/>
        <end position="57"/>
    </location>
</feature>
<dbReference type="EMBL" id="BMAC01001187">
    <property type="protein sequence ID" value="GFQ06219.1"/>
    <property type="molecule type" value="Genomic_DNA"/>
</dbReference>
<dbReference type="AlphaFoldDB" id="A0A830D8Y7"/>
<proteinExistence type="predicted"/>
<feature type="non-terminal residue" evidence="2">
    <location>
        <position position="1"/>
    </location>
</feature>
<feature type="compositionally biased region" description="Polar residues" evidence="1">
    <location>
        <begin position="32"/>
        <end position="57"/>
    </location>
</feature>
<accession>A0A830D8Y7</accession>
<evidence type="ECO:0000313" key="3">
    <source>
        <dbReference type="Proteomes" id="UP000653305"/>
    </source>
</evidence>